<sequence length="93" mass="10036">MKKYSWISYLSLGLPILLFLLLFAVADIEPLVLAQTILIAQFIGAPLSIILSVAALFKKNEKKVVAVFGLIISLNLTGALVYLLLLGFGMGEA</sequence>
<keyword evidence="1" id="KW-1133">Transmembrane helix</keyword>
<feature type="transmembrane region" description="Helical" evidence="1">
    <location>
        <begin position="64"/>
        <end position="88"/>
    </location>
</feature>
<evidence type="ECO:0000313" key="2">
    <source>
        <dbReference type="EMBL" id="CEI83188.1"/>
    </source>
</evidence>
<reference evidence="2 3" key="1">
    <citation type="submission" date="2014-11" db="EMBL/GenBank/DDBJ databases">
        <authorList>
            <person name="Urmite Genomes Urmite Genomes"/>
        </authorList>
    </citation>
    <scope>NUCLEOTIDE SEQUENCE [LARGE SCALE GENOMIC DNA]</scope>
    <source>
        <strain evidence="2 3">Oc5</strain>
    </source>
</reference>
<organism evidence="2 3">
    <name type="scientific">Oceanobacillus oncorhynchi</name>
    <dbReference type="NCBI Taxonomy" id="545501"/>
    <lineage>
        <taxon>Bacteria</taxon>
        <taxon>Bacillati</taxon>
        <taxon>Bacillota</taxon>
        <taxon>Bacilli</taxon>
        <taxon>Bacillales</taxon>
        <taxon>Bacillaceae</taxon>
        <taxon>Oceanobacillus</taxon>
    </lineage>
</organism>
<evidence type="ECO:0000256" key="1">
    <source>
        <dbReference type="SAM" id="Phobius"/>
    </source>
</evidence>
<accession>A0A0A1MJC0</accession>
<dbReference type="RefSeq" id="WP_052485032.1">
    <property type="nucleotide sequence ID" value="NZ_CDGG01000001.1"/>
</dbReference>
<dbReference type="STRING" id="545501.BN997_03092"/>
<keyword evidence="1" id="KW-0812">Transmembrane</keyword>
<protein>
    <submittedName>
        <fullName evidence="2">Uncharacterized protein</fullName>
    </submittedName>
</protein>
<dbReference type="AlphaFoldDB" id="A0A0A1MJC0"/>
<evidence type="ECO:0000313" key="3">
    <source>
        <dbReference type="Proteomes" id="UP000040453"/>
    </source>
</evidence>
<proteinExistence type="predicted"/>
<keyword evidence="1" id="KW-0472">Membrane</keyword>
<dbReference type="Proteomes" id="UP000040453">
    <property type="component" value="Unassembled WGS sequence"/>
</dbReference>
<keyword evidence="3" id="KW-1185">Reference proteome</keyword>
<feature type="transmembrane region" description="Helical" evidence="1">
    <location>
        <begin position="36"/>
        <end position="57"/>
    </location>
</feature>
<dbReference type="EMBL" id="CDGG01000001">
    <property type="protein sequence ID" value="CEI83188.1"/>
    <property type="molecule type" value="Genomic_DNA"/>
</dbReference>
<dbReference type="OrthoDB" id="9939028at2"/>
<name>A0A0A1MJC0_9BACI</name>
<gene>
    <name evidence="2" type="ORF">BN997_03092</name>
</gene>